<sequence length="823" mass="91916">MKLAGQDLPASLPPQMVPPPDLDSNITRRPQRIGTDGGDETVVVLFYCYQGLGAEGAAELAVETGPQSGSKPFDAWCLSETYVLDSSFDPAAFVADVKEAKAAVGDATEEDARHLQGLVLTSQVLLYGGHAMLLVGAALPHFSWLVLALGALMISFARCMKWTIIGHHVSHGGFDKLQKTHPNALPSHYKRGVFAIGIRRFIDWMDWMMPQDVEHNKAHHYYLSEEKDPDLVEHNFEILRNMPLPSALKYVSMIMWVFTWKFTYYSPNTFKELMNSKRESWLAQNWPADDKKTDPVVVFDWVKRPLQALAFGNVKKAVFWMVFFFQWFGVILPMLATVALPALWPLLLVQAGLWPSSITPDQAALRVLMTSVMADLFSNAHSFVIIACNHSGGDLYRYSTSCKAYSAEFLLRCTYSSANFETGNDLIDTVYGWLNYQVEHHMFPDMTPLQYRKLQPLVKSICKKHNVQYVQMNALRRTWMMFQVAVGDAEMKRCTALVPPQAYKDSVGTPVHRHGRLMSTASCALACCDSLTPPWQARGGWSPALGPAGLNFRSPETKSEGRQGINGTVQGASAAVTAYEVAVQRFFNTRIDWKRSAASQQSLFPDFVVKQVSELVGFGVQDSKPLDVHAEGGTHLSPEEFHSRLLQNSEELRIIDVRNTFEYDVGHFDGAIDPGMTHTAQWPRYVKDNIQASAYLRRRLSDLGDSSTPVFQLEGGIHRYLEAFPDGGHFQGANFVFDKRAQMRSASTSVVGRCSECSSAWDIHHGGRVCAVCRALVLVCDACDATSSGEYWCPEHSEMKGLADHFCMREYRQGEIPPPPPAK</sequence>
<dbReference type="PANTHER" id="PTHR43268">
    <property type="entry name" value="THIOSULFATE SULFURTRANSFERASE/RHODANESE-LIKE DOMAIN-CONTAINING PROTEIN 2"/>
    <property type="match status" value="1"/>
</dbReference>
<dbReference type="EMBL" id="CAJNJA010070129">
    <property type="protein sequence ID" value="CAE7900063.1"/>
    <property type="molecule type" value="Genomic_DNA"/>
</dbReference>
<keyword evidence="2" id="KW-0472">Membrane</keyword>
<dbReference type="InterPro" id="IPR022111">
    <property type="entry name" value="Rhodanese_C"/>
</dbReference>
<feature type="compositionally biased region" description="Pro residues" evidence="1">
    <location>
        <begin position="11"/>
        <end position="21"/>
    </location>
</feature>
<dbReference type="OrthoDB" id="40579at2759"/>
<dbReference type="InterPro" id="IPR001763">
    <property type="entry name" value="Rhodanese-like_dom"/>
</dbReference>
<keyword evidence="2" id="KW-1133">Transmembrane helix</keyword>
<dbReference type="PROSITE" id="PS50206">
    <property type="entry name" value="RHODANESE_3"/>
    <property type="match status" value="1"/>
</dbReference>
<dbReference type="AlphaFoldDB" id="A0A813BCA6"/>
<accession>A0A813BCA6</accession>
<dbReference type="InterPro" id="IPR005804">
    <property type="entry name" value="FA_desaturase_dom"/>
</dbReference>
<gene>
    <name evidence="4" type="primary">Tstd2</name>
    <name evidence="4" type="ORF">SNEC2469_LOCUS30250</name>
</gene>
<feature type="transmembrane region" description="Helical" evidence="2">
    <location>
        <begin position="317"/>
        <end position="344"/>
    </location>
</feature>
<evidence type="ECO:0000313" key="5">
    <source>
        <dbReference type="Proteomes" id="UP000601435"/>
    </source>
</evidence>
<feature type="region of interest" description="Disordered" evidence="1">
    <location>
        <begin position="1"/>
        <end position="25"/>
    </location>
</feature>
<dbReference type="Gene3D" id="3.40.250.10">
    <property type="entry name" value="Rhodanese-like domain"/>
    <property type="match status" value="1"/>
</dbReference>
<name>A0A813BCA6_9DINO</name>
<dbReference type="Pfam" id="PF00487">
    <property type="entry name" value="FA_desaturase"/>
    <property type="match status" value="1"/>
</dbReference>
<dbReference type="Pfam" id="PF12368">
    <property type="entry name" value="Rhodanese_C"/>
    <property type="match status" value="1"/>
</dbReference>
<dbReference type="PANTHER" id="PTHR43268:SF6">
    <property type="entry name" value="THIOSULFATE SULFURTRANSFERASE_RHODANESE-LIKE DOMAIN-CONTAINING PROTEIN 2"/>
    <property type="match status" value="1"/>
</dbReference>
<feature type="transmembrane region" description="Helical" evidence="2">
    <location>
        <begin position="131"/>
        <end position="154"/>
    </location>
</feature>
<organism evidence="4 5">
    <name type="scientific">Symbiodinium necroappetens</name>
    <dbReference type="NCBI Taxonomy" id="1628268"/>
    <lineage>
        <taxon>Eukaryota</taxon>
        <taxon>Sar</taxon>
        <taxon>Alveolata</taxon>
        <taxon>Dinophyceae</taxon>
        <taxon>Suessiales</taxon>
        <taxon>Symbiodiniaceae</taxon>
        <taxon>Symbiodinium</taxon>
    </lineage>
</organism>
<evidence type="ECO:0000256" key="1">
    <source>
        <dbReference type="SAM" id="MobiDB-lite"/>
    </source>
</evidence>
<evidence type="ECO:0000259" key="3">
    <source>
        <dbReference type="PROSITE" id="PS50206"/>
    </source>
</evidence>
<dbReference type="GO" id="GO:0006629">
    <property type="term" value="P:lipid metabolic process"/>
    <property type="evidence" value="ECO:0007669"/>
    <property type="project" value="InterPro"/>
</dbReference>
<dbReference type="InterPro" id="IPR020936">
    <property type="entry name" value="TrhO"/>
</dbReference>
<keyword evidence="2" id="KW-0812">Transmembrane</keyword>
<dbReference type="SUPFAM" id="SSF52821">
    <property type="entry name" value="Rhodanese/Cell cycle control phosphatase"/>
    <property type="match status" value="1"/>
</dbReference>
<proteinExistence type="predicted"/>
<protein>
    <submittedName>
        <fullName evidence="4">Tstd2 protein</fullName>
    </submittedName>
</protein>
<feature type="domain" description="Rhodanese" evidence="3">
    <location>
        <begin position="648"/>
        <end position="672"/>
    </location>
</feature>
<keyword evidence="5" id="KW-1185">Reference proteome</keyword>
<feature type="non-terminal residue" evidence="4">
    <location>
        <position position="823"/>
    </location>
</feature>
<reference evidence="4" key="1">
    <citation type="submission" date="2021-02" db="EMBL/GenBank/DDBJ databases">
        <authorList>
            <person name="Dougan E. K."/>
            <person name="Rhodes N."/>
            <person name="Thang M."/>
            <person name="Chan C."/>
        </authorList>
    </citation>
    <scope>NUCLEOTIDE SEQUENCE</scope>
</reference>
<dbReference type="InterPro" id="IPR036873">
    <property type="entry name" value="Rhodanese-like_dom_sf"/>
</dbReference>
<evidence type="ECO:0000256" key="2">
    <source>
        <dbReference type="SAM" id="Phobius"/>
    </source>
</evidence>
<evidence type="ECO:0000313" key="4">
    <source>
        <dbReference type="EMBL" id="CAE7900063.1"/>
    </source>
</evidence>
<comment type="caution">
    <text evidence="4">The sequence shown here is derived from an EMBL/GenBank/DDBJ whole genome shotgun (WGS) entry which is preliminary data.</text>
</comment>
<dbReference type="Proteomes" id="UP000601435">
    <property type="component" value="Unassembled WGS sequence"/>
</dbReference>